<name>A1BDT7_CHLPD</name>
<sequence>MNLKKLLGGTVLVLAAIQLVPYGRDHLNPPVTGEPAWDSPRTQELFSRACKDCHSNNTVWPWYSNVAPASWLAALDVSVGRKKFNVSEWGRAEKNEGDEAAGEVREGKMPPWFYLPAHPEAKLNDQEKKELADGLAATFGEKKKSEEKK</sequence>
<evidence type="ECO:0000259" key="2">
    <source>
        <dbReference type="SMART" id="SM01235"/>
    </source>
</evidence>
<organism evidence="3 4">
    <name type="scientific">Chlorobium phaeobacteroides (strain DSM 266 / SMG 266 / 2430)</name>
    <dbReference type="NCBI Taxonomy" id="290317"/>
    <lineage>
        <taxon>Bacteria</taxon>
        <taxon>Pseudomonadati</taxon>
        <taxon>Chlorobiota</taxon>
        <taxon>Chlorobiia</taxon>
        <taxon>Chlorobiales</taxon>
        <taxon>Chlorobiaceae</taxon>
        <taxon>Chlorobium/Pelodictyon group</taxon>
        <taxon>Chlorobium</taxon>
    </lineage>
</organism>
<feature type="compositionally biased region" description="Basic and acidic residues" evidence="1">
    <location>
        <begin position="140"/>
        <end position="149"/>
    </location>
</feature>
<dbReference type="OrthoDB" id="196738at2"/>
<gene>
    <name evidence="3" type="ordered locus">Cpha266_0507</name>
</gene>
<evidence type="ECO:0000313" key="3">
    <source>
        <dbReference type="EMBL" id="ABL64564.1"/>
    </source>
</evidence>
<proteinExistence type="predicted"/>
<accession>A1BDT7</accession>
<dbReference type="GO" id="GO:0009055">
    <property type="term" value="F:electron transfer activity"/>
    <property type="evidence" value="ECO:0007669"/>
    <property type="project" value="InterPro"/>
</dbReference>
<dbReference type="SMART" id="SM01235">
    <property type="entry name" value="Haem_bd"/>
    <property type="match status" value="1"/>
</dbReference>
<reference evidence="3 4" key="1">
    <citation type="submission" date="2006-12" db="EMBL/GenBank/DDBJ databases">
        <title>Complete sequence of Chlorobium phaeobacteroides DSM 266.</title>
        <authorList>
            <consortium name="US DOE Joint Genome Institute"/>
            <person name="Copeland A."/>
            <person name="Lucas S."/>
            <person name="Lapidus A."/>
            <person name="Barry K."/>
            <person name="Detter J.C."/>
            <person name="Glavina del Rio T."/>
            <person name="Hammon N."/>
            <person name="Israni S."/>
            <person name="Pitluck S."/>
            <person name="Goltsman E."/>
            <person name="Schmutz J."/>
            <person name="Larimer F."/>
            <person name="Land M."/>
            <person name="Hauser L."/>
            <person name="Mikhailova N."/>
            <person name="Li T."/>
            <person name="Overmann J."/>
            <person name="Bryant D.A."/>
            <person name="Richardson P."/>
        </authorList>
    </citation>
    <scope>NUCLEOTIDE SEQUENCE [LARGE SCALE GENOMIC DNA]</scope>
    <source>
        <strain evidence="3 4">DSM 266</strain>
    </source>
</reference>
<dbReference type="Pfam" id="PF14376">
    <property type="entry name" value="Haem_bd"/>
    <property type="match status" value="1"/>
</dbReference>
<dbReference type="GO" id="GO:0020037">
    <property type="term" value="F:heme binding"/>
    <property type="evidence" value="ECO:0007669"/>
    <property type="project" value="InterPro"/>
</dbReference>
<protein>
    <submittedName>
        <fullName evidence="3">Cytochrome c, putative</fullName>
    </submittedName>
</protein>
<dbReference type="KEGG" id="cph:Cpha266_0507"/>
<evidence type="ECO:0000313" key="4">
    <source>
        <dbReference type="Proteomes" id="UP000008701"/>
    </source>
</evidence>
<dbReference type="RefSeq" id="WP_011744397.1">
    <property type="nucleotide sequence ID" value="NC_008639.1"/>
</dbReference>
<dbReference type="SUPFAM" id="SSF46626">
    <property type="entry name" value="Cytochrome c"/>
    <property type="match status" value="1"/>
</dbReference>
<dbReference type="STRING" id="290317.Cpha266_0507"/>
<evidence type="ECO:0000256" key="1">
    <source>
        <dbReference type="SAM" id="MobiDB-lite"/>
    </source>
</evidence>
<dbReference type="HOGENOM" id="CLU_120447_0_0_10"/>
<dbReference type="Proteomes" id="UP000008701">
    <property type="component" value="Chromosome"/>
</dbReference>
<dbReference type="InterPro" id="IPR036909">
    <property type="entry name" value="Cyt_c-like_dom_sf"/>
</dbReference>
<dbReference type="eggNOG" id="COG2010">
    <property type="taxonomic scope" value="Bacteria"/>
</dbReference>
<dbReference type="InterPro" id="IPR025992">
    <property type="entry name" value="Haem-bd"/>
</dbReference>
<dbReference type="EMBL" id="CP000492">
    <property type="protein sequence ID" value="ABL64564.1"/>
    <property type="molecule type" value="Genomic_DNA"/>
</dbReference>
<feature type="region of interest" description="Disordered" evidence="1">
    <location>
        <begin position="125"/>
        <end position="149"/>
    </location>
</feature>
<keyword evidence="4" id="KW-1185">Reference proteome</keyword>
<dbReference type="AlphaFoldDB" id="A1BDT7"/>
<feature type="domain" description="Haem-binding" evidence="2">
    <location>
        <begin position="11"/>
        <end position="139"/>
    </location>
</feature>